<evidence type="ECO:0000313" key="3">
    <source>
        <dbReference type="Proteomes" id="UP000222564"/>
    </source>
</evidence>
<dbReference type="EMBL" id="AWQQ01000042">
    <property type="protein sequence ID" value="PHJ38822.1"/>
    <property type="molecule type" value="Genomic_DNA"/>
</dbReference>
<evidence type="ECO:0000259" key="1">
    <source>
        <dbReference type="Pfam" id="PF02627"/>
    </source>
</evidence>
<organism evidence="2 3">
    <name type="scientific">Desulforamulus profundi</name>
    <dbReference type="NCBI Taxonomy" id="1383067"/>
    <lineage>
        <taxon>Bacteria</taxon>
        <taxon>Bacillati</taxon>
        <taxon>Bacillota</taxon>
        <taxon>Clostridia</taxon>
        <taxon>Eubacteriales</taxon>
        <taxon>Peptococcaceae</taxon>
        <taxon>Desulforamulus</taxon>
    </lineage>
</organism>
<dbReference type="InterPro" id="IPR029032">
    <property type="entry name" value="AhpD-like"/>
</dbReference>
<keyword evidence="3" id="KW-1185">Reference proteome</keyword>
<evidence type="ECO:0000313" key="2">
    <source>
        <dbReference type="EMBL" id="PHJ38822.1"/>
    </source>
</evidence>
<dbReference type="PANTHER" id="PTHR33930:SF2">
    <property type="entry name" value="BLR3452 PROTEIN"/>
    <property type="match status" value="1"/>
</dbReference>
<dbReference type="Gene3D" id="1.20.1290.10">
    <property type="entry name" value="AhpD-like"/>
    <property type="match status" value="1"/>
</dbReference>
<gene>
    <name evidence="2" type="ORF">P378_07540</name>
</gene>
<comment type="caution">
    <text evidence="2">The sequence shown here is derived from an EMBL/GenBank/DDBJ whole genome shotgun (WGS) entry which is preliminary data.</text>
</comment>
<dbReference type="InterPro" id="IPR003779">
    <property type="entry name" value="CMD-like"/>
</dbReference>
<dbReference type="PANTHER" id="PTHR33930">
    <property type="entry name" value="ALKYL HYDROPEROXIDE REDUCTASE AHPD"/>
    <property type="match status" value="1"/>
</dbReference>
<dbReference type="RefSeq" id="WP_238472974.1">
    <property type="nucleotide sequence ID" value="NZ_AWQQ01000042.1"/>
</dbReference>
<accession>A0A2C6MGH6</accession>
<dbReference type="GO" id="GO:0051920">
    <property type="term" value="F:peroxiredoxin activity"/>
    <property type="evidence" value="ECO:0007669"/>
    <property type="project" value="InterPro"/>
</dbReference>
<reference evidence="2 3" key="1">
    <citation type="submission" date="2013-09" db="EMBL/GenBank/DDBJ databases">
        <title>Biodegradation of hydrocarbons in the deep terrestrial subsurface : characterization of a microbial consortium composed of two Desulfotomaculum species originating from a deep geological formation.</title>
        <authorList>
            <person name="Aullo T."/>
            <person name="Berlendis S."/>
            <person name="Lascourreges J.-F."/>
            <person name="Dessort D."/>
            <person name="Saint-Laurent S."/>
            <person name="Schraauwers B."/>
            <person name="Mas J."/>
            <person name="Magot M."/>
            <person name="Ranchou-Peyruse A."/>
        </authorList>
    </citation>
    <scope>NUCLEOTIDE SEQUENCE [LARGE SCALE GENOMIC DNA]</scope>
    <source>
        <strain evidence="2 3">Bs107</strain>
    </source>
</reference>
<sequence length="91" mass="9527">MDLLKVLERLREEKPEVAAAIGNLRQAVLANATLDVKTANLVAIGIAAAIRNQDALTGHIKLAKEAGAAKDEVIGAVLLAIPPGLNSRRVI</sequence>
<dbReference type="Pfam" id="PF02627">
    <property type="entry name" value="CMD"/>
    <property type="match status" value="1"/>
</dbReference>
<name>A0A2C6MGH6_9FIRM</name>
<dbReference type="Proteomes" id="UP000222564">
    <property type="component" value="Unassembled WGS sequence"/>
</dbReference>
<feature type="domain" description="Carboxymuconolactone decarboxylase-like" evidence="1">
    <location>
        <begin position="15"/>
        <end position="84"/>
    </location>
</feature>
<proteinExistence type="predicted"/>
<protein>
    <recommendedName>
        <fullName evidence="1">Carboxymuconolactone decarboxylase-like domain-containing protein</fullName>
    </recommendedName>
</protein>
<dbReference type="SUPFAM" id="SSF69118">
    <property type="entry name" value="AhpD-like"/>
    <property type="match status" value="1"/>
</dbReference>
<dbReference type="AlphaFoldDB" id="A0A2C6MGH6"/>